<accession>A0A0U4W4N5</accession>
<comment type="similarity">
    <text evidence="1">Belongs to the Rpn/YhgA-like nuclease family.</text>
</comment>
<organism evidence="3 4">
    <name type="scientific">Caldimicrobium thiodismutans</name>
    <dbReference type="NCBI Taxonomy" id="1653476"/>
    <lineage>
        <taxon>Bacteria</taxon>
        <taxon>Pseudomonadati</taxon>
        <taxon>Thermodesulfobacteriota</taxon>
        <taxon>Thermodesulfobacteria</taxon>
        <taxon>Thermodesulfobacteriales</taxon>
        <taxon>Thermodesulfobacteriaceae</taxon>
        <taxon>Caldimicrobium</taxon>
    </lineage>
</organism>
<evidence type="ECO:0000313" key="3">
    <source>
        <dbReference type="EMBL" id="BAU24026.1"/>
    </source>
</evidence>
<gene>
    <name evidence="3" type="ORF">THC_1666</name>
</gene>
<dbReference type="NCBIfam" id="TIGR01784">
    <property type="entry name" value="T_den_put_tspse"/>
    <property type="match status" value="1"/>
</dbReference>
<dbReference type="PANTHER" id="PTHR34611">
    <property type="match status" value="1"/>
</dbReference>
<keyword evidence="4" id="KW-1185">Reference proteome</keyword>
<dbReference type="GO" id="GO:0006310">
    <property type="term" value="P:DNA recombination"/>
    <property type="evidence" value="ECO:0007669"/>
    <property type="project" value="TreeGrafter"/>
</dbReference>
<evidence type="ECO:0000313" key="4">
    <source>
        <dbReference type="Proteomes" id="UP000068196"/>
    </source>
</evidence>
<reference evidence="3 4" key="1">
    <citation type="journal article" date="2016" name="Int. J. Syst. Evol. Microbiol.">
        <title>Caldimicrobium thiodismutans sp. nov., a sulfur-disproportionating bacterium isolated from a hot spring, and emended description of the genus Caldimicrobium.</title>
        <authorList>
            <person name="Kojima H."/>
            <person name="Umezawa K."/>
            <person name="Fukui M."/>
        </authorList>
    </citation>
    <scope>NUCLEOTIDE SEQUENCE [LARGE SCALE GENOMIC DNA]</scope>
    <source>
        <strain evidence="3 4">TF1</strain>
    </source>
</reference>
<dbReference type="OrthoDB" id="9813385at2"/>
<reference evidence="4" key="2">
    <citation type="journal article" date="2016" name="Int. J. Syst. Evol. Microbiol.">
        <title>Caldimicrobium thiodismutans sp. nov., a sulfur-disproportionating bacterium isolated from a hot spring.</title>
        <authorList>
            <person name="Kojima H."/>
            <person name="Umezawa K."/>
            <person name="Fukui M."/>
        </authorList>
    </citation>
    <scope>NUCLEOTIDE SEQUENCE [LARGE SCALE GENOMIC DNA]</scope>
    <source>
        <strain evidence="4">TF1</strain>
    </source>
</reference>
<feature type="domain" description="Transposase (putative) YhgA-like" evidence="2">
    <location>
        <begin position="9"/>
        <end position="181"/>
    </location>
</feature>
<dbReference type="PANTHER" id="PTHR34611:SF2">
    <property type="entry name" value="INACTIVE RECOMBINATION-PROMOTING NUCLEASE-LIKE PROTEIN RPNE-RELATED"/>
    <property type="match status" value="1"/>
</dbReference>
<dbReference type="PATRIC" id="fig|1653476.3.peg.1736"/>
<dbReference type="EMBL" id="AP014945">
    <property type="protein sequence ID" value="BAU24026.1"/>
    <property type="molecule type" value="Genomic_DNA"/>
</dbReference>
<dbReference type="GO" id="GO:1990238">
    <property type="term" value="F:double-stranded DNA endonuclease activity"/>
    <property type="evidence" value="ECO:0007669"/>
    <property type="project" value="TreeGrafter"/>
</dbReference>
<proteinExistence type="inferred from homology"/>
<evidence type="ECO:0000259" key="2">
    <source>
        <dbReference type="Pfam" id="PF04754"/>
    </source>
</evidence>
<dbReference type="AlphaFoldDB" id="A0A0U4W4N5"/>
<dbReference type="InterPro" id="IPR010106">
    <property type="entry name" value="RpnA"/>
</dbReference>
<dbReference type="Proteomes" id="UP000068196">
    <property type="component" value="Chromosome"/>
</dbReference>
<evidence type="ECO:0000256" key="1">
    <source>
        <dbReference type="ARBA" id="ARBA00009787"/>
    </source>
</evidence>
<dbReference type="Pfam" id="PF04754">
    <property type="entry name" value="Transposase_31"/>
    <property type="match status" value="1"/>
</dbReference>
<dbReference type="KEGG" id="cthi:THC_1666"/>
<dbReference type="InterPro" id="IPR051699">
    <property type="entry name" value="Rpn/YhgA-like_nuclease"/>
</dbReference>
<sequence>MSGKKPPVPYDLFAKAFLKDPENLKAFLSTFLPDHIKTHLDLDSLKIIPEEQVSLSRKKREIPDLVAEVNLLSEGKPSTKAHLYILIEHKSAPDKRIYLQILNYITALNERSLKEGKGYVPVLPLVFYEGDKPWGYPERIEEIFSVPEGLKGELFKVHVVDLKRVEDDKILRIFDILAGLGCYLYLMKAESLDFEEIIEVITRATERLVAIGEKGRWEMGFLIRISEIKFRVDGEVIWFNILDSCEEEGVKMELKSFWDKVGEKFYKQGIEQGIKQGIEQGIEQGIYQGLIQNARELVLEAIEVKLGYVPEEVRERVVREEDRGVLKEWLRKIILAKSSEDIFKLFES</sequence>
<dbReference type="InterPro" id="IPR006842">
    <property type="entry name" value="Transposase_31"/>
</dbReference>
<name>A0A0U4W4N5_9BACT</name>
<dbReference type="RefSeq" id="WP_068516039.1">
    <property type="nucleotide sequence ID" value="NZ_AP014945.1"/>
</dbReference>
<protein>
    <recommendedName>
        <fullName evidence="2">Transposase (putative) YhgA-like domain-containing protein</fullName>
    </recommendedName>
</protein>